<evidence type="ECO:0000256" key="3">
    <source>
        <dbReference type="ARBA" id="ARBA00023306"/>
    </source>
</evidence>
<accession>A0A2G8LDN0</accession>
<dbReference type="GO" id="GO:0043111">
    <property type="term" value="P:replication fork arrest"/>
    <property type="evidence" value="ECO:0007669"/>
    <property type="project" value="TreeGrafter"/>
</dbReference>
<keyword evidence="2" id="KW-0539">Nucleus</keyword>
<evidence type="ECO:0000256" key="2">
    <source>
        <dbReference type="ARBA" id="ARBA00023242"/>
    </source>
</evidence>
<dbReference type="AlphaFoldDB" id="A0A2G8LDN0"/>
<dbReference type="Proteomes" id="UP000230750">
    <property type="component" value="Unassembled WGS sequence"/>
</dbReference>
<dbReference type="InterPro" id="IPR006906">
    <property type="entry name" value="Timeless_N"/>
</dbReference>
<protein>
    <recommendedName>
        <fullName evidence="4">Timeless N-terminal domain-containing protein</fullName>
    </recommendedName>
</protein>
<dbReference type="EMBL" id="MRZV01000114">
    <property type="protein sequence ID" value="PIK58364.1"/>
    <property type="molecule type" value="Genomic_DNA"/>
</dbReference>
<name>A0A2G8LDN0_STIJA</name>
<dbReference type="PANTHER" id="PTHR22940:SF4">
    <property type="entry name" value="PROTEIN TIMELESS HOMOLOG"/>
    <property type="match status" value="1"/>
</dbReference>
<evidence type="ECO:0000256" key="1">
    <source>
        <dbReference type="ARBA" id="ARBA00004123"/>
    </source>
</evidence>
<dbReference type="GO" id="GO:0006281">
    <property type="term" value="P:DNA repair"/>
    <property type="evidence" value="ECO:0007669"/>
    <property type="project" value="TreeGrafter"/>
</dbReference>
<proteinExistence type="predicted"/>
<comment type="subcellular location">
    <subcellularLocation>
        <location evidence="1">Nucleus</location>
    </subcellularLocation>
</comment>
<comment type="caution">
    <text evidence="5">The sequence shown here is derived from an EMBL/GenBank/DDBJ whole genome shotgun (WGS) entry which is preliminary data.</text>
</comment>
<organism evidence="5 6">
    <name type="scientific">Stichopus japonicus</name>
    <name type="common">Sea cucumber</name>
    <dbReference type="NCBI Taxonomy" id="307972"/>
    <lineage>
        <taxon>Eukaryota</taxon>
        <taxon>Metazoa</taxon>
        <taxon>Echinodermata</taxon>
        <taxon>Eleutherozoa</taxon>
        <taxon>Echinozoa</taxon>
        <taxon>Holothuroidea</taxon>
        <taxon>Aspidochirotacea</taxon>
        <taxon>Aspidochirotida</taxon>
        <taxon>Stichopodidae</taxon>
        <taxon>Apostichopus</taxon>
    </lineage>
</organism>
<sequence>MAADVLPLSMNPELVAACNALGYREGDKYMKEPYCLETVKDLIRYLRREDDTCDIRRQLGAAQILQNDLIPIVIQYNRQTELLETCIRLMVNLTQPVDLCFPKPETKGDKVYQSYALEILSHQQSYKEAFGDEEFMACLASRLKRLLEKEHLTCPADPMGEQRTDDDVSIHDGVLWSMNTSGLDKLILYIASSEGEQHWCIHAAEIISRMLREQSPEFIARAGQATAIGEKKKEMAELEALRIKEMEKKKARQFKLSSRHSRFGGTFQVKNLKSISEYDVIYHRTLPKDVNSISFALDKAPAKRPKHRLPMQDMTVTRRSTLSIRLFLKDFCSSFWGIATTP</sequence>
<feature type="domain" description="Timeless N-terminal" evidence="4">
    <location>
        <begin position="161"/>
        <end position="269"/>
    </location>
</feature>
<reference evidence="5 6" key="1">
    <citation type="journal article" date="2017" name="PLoS Biol.">
        <title>The sea cucumber genome provides insights into morphological evolution and visceral regeneration.</title>
        <authorList>
            <person name="Zhang X."/>
            <person name="Sun L."/>
            <person name="Yuan J."/>
            <person name="Sun Y."/>
            <person name="Gao Y."/>
            <person name="Zhang L."/>
            <person name="Li S."/>
            <person name="Dai H."/>
            <person name="Hamel J.F."/>
            <person name="Liu C."/>
            <person name="Yu Y."/>
            <person name="Liu S."/>
            <person name="Lin W."/>
            <person name="Guo K."/>
            <person name="Jin S."/>
            <person name="Xu P."/>
            <person name="Storey K.B."/>
            <person name="Huan P."/>
            <person name="Zhang T."/>
            <person name="Zhou Y."/>
            <person name="Zhang J."/>
            <person name="Lin C."/>
            <person name="Li X."/>
            <person name="Xing L."/>
            <person name="Huo D."/>
            <person name="Sun M."/>
            <person name="Wang L."/>
            <person name="Mercier A."/>
            <person name="Li F."/>
            <person name="Yang H."/>
            <person name="Xiang J."/>
        </authorList>
    </citation>
    <scope>NUCLEOTIDE SEQUENCE [LARGE SCALE GENOMIC DNA]</scope>
    <source>
        <strain evidence="5">Shaxun</strain>
        <tissue evidence="5">Muscle</tissue>
    </source>
</reference>
<dbReference type="Pfam" id="PF04821">
    <property type="entry name" value="TIMELESS"/>
    <property type="match status" value="2"/>
</dbReference>
<dbReference type="STRING" id="307972.A0A2G8LDN0"/>
<dbReference type="GO" id="GO:0003677">
    <property type="term" value="F:DNA binding"/>
    <property type="evidence" value="ECO:0007669"/>
    <property type="project" value="TreeGrafter"/>
</dbReference>
<evidence type="ECO:0000259" key="4">
    <source>
        <dbReference type="Pfam" id="PF04821"/>
    </source>
</evidence>
<keyword evidence="3" id="KW-0131">Cell cycle</keyword>
<keyword evidence="6" id="KW-1185">Reference proteome</keyword>
<feature type="domain" description="Timeless N-terminal" evidence="4">
    <location>
        <begin position="28"/>
        <end position="151"/>
    </location>
</feature>
<dbReference type="GO" id="GO:0000076">
    <property type="term" value="P:DNA replication checkpoint signaling"/>
    <property type="evidence" value="ECO:0007669"/>
    <property type="project" value="TreeGrafter"/>
</dbReference>
<dbReference type="GO" id="GO:0031298">
    <property type="term" value="C:replication fork protection complex"/>
    <property type="evidence" value="ECO:0007669"/>
    <property type="project" value="TreeGrafter"/>
</dbReference>
<dbReference type="PANTHER" id="PTHR22940">
    <property type="entry name" value="TIMEOUT/TIMELESS-2"/>
    <property type="match status" value="1"/>
</dbReference>
<dbReference type="OrthoDB" id="310853at2759"/>
<dbReference type="InterPro" id="IPR044998">
    <property type="entry name" value="Timeless"/>
</dbReference>
<gene>
    <name evidence="5" type="ORF">BSL78_04681</name>
</gene>
<evidence type="ECO:0000313" key="6">
    <source>
        <dbReference type="Proteomes" id="UP000230750"/>
    </source>
</evidence>
<evidence type="ECO:0000313" key="5">
    <source>
        <dbReference type="EMBL" id="PIK58364.1"/>
    </source>
</evidence>